<keyword evidence="3" id="KW-1185">Reference proteome</keyword>
<evidence type="ECO:0000313" key="2">
    <source>
        <dbReference type="EMBL" id="MFD2256407.1"/>
    </source>
</evidence>
<evidence type="ECO:0000313" key="3">
    <source>
        <dbReference type="Proteomes" id="UP001597375"/>
    </source>
</evidence>
<evidence type="ECO:0000256" key="1">
    <source>
        <dbReference type="SAM" id="MobiDB-lite"/>
    </source>
</evidence>
<protein>
    <submittedName>
        <fullName evidence="2">Uncharacterized protein</fullName>
    </submittedName>
</protein>
<sequence>MKLFLILIGMVAAGFLGYSFEPQLRQQLTGKSPSAGMEDAEAPDPEKIVINTTAPSSTIDPASYSADQLPEKIQLKSDAEVSNENGDLKMTITAGNKVNLIRLEGQNVVISPGAGPFEGTVPISQTDLIEQLTALGAAPKAEADMTVDEPVAEEPEKAETESNPVPKAPSGPVDIVAVMQSSIKNGEIKEFTFDKVLDWSANEEPETIDGESYQTGIASYKAETVFGVKTIQAKALIKDGAVVRWLWPKSGLEIE</sequence>
<comment type="caution">
    <text evidence="2">The sequence shown here is derived from an EMBL/GenBank/DDBJ whole genome shotgun (WGS) entry which is preliminary data.</text>
</comment>
<organism evidence="2 3">
    <name type="scientific">Luteolibacter algae</name>
    <dbReference type="NCBI Taxonomy" id="454151"/>
    <lineage>
        <taxon>Bacteria</taxon>
        <taxon>Pseudomonadati</taxon>
        <taxon>Verrucomicrobiota</taxon>
        <taxon>Verrucomicrobiia</taxon>
        <taxon>Verrucomicrobiales</taxon>
        <taxon>Verrucomicrobiaceae</taxon>
        <taxon>Luteolibacter</taxon>
    </lineage>
</organism>
<reference evidence="3" key="1">
    <citation type="journal article" date="2019" name="Int. J. Syst. Evol. Microbiol.">
        <title>The Global Catalogue of Microorganisms (GCM) 10K type strain sequencing project: providing services to taxonomists for standard genome sequencing and annotation.</title>
        <authorList>
            <consortium name="The Broad Institute Genomics Platform"/>
            <consortium name="The Broad Institute Genome Sequencing Center for Infectious Disease"/>
            <person name="Wu L."/>
            <person name="Ma J."/>
        </authorList>
    </citation>
    <scope>NUCLEOTIDE SEQUENCE [LARGE SCALE GENOMIC DNA]</scope>
    <source>
        <strain evidence="3">CGMCC 4.7106</strain>
    </source>
</reference>
<name>A0ABW5D6B7_9BACT</name>
<dbReference type="EMBL" id="JBHUIT010000008">
    <property type="protein sequence ID" value="MFD2256407.1"/>
    <property type="molecule type" value="Genomic_DNA"/>
</dbReference>
<proteinExistence type="predicted"/>
<accession>A0ABW5D6B7</accession>
<gene>
    <name evidence="2" type="ORF">ACFSSA_06960</name>
</gene>
<dbReference type="Proteomes" id="UP001597375">
    <property type="component" value="Unassembled WGS sequence"/>
</dbReference>
<dbReference type="RefSeq" id="WP_386819611.1">
    <property type="nucleotide sequence ID" value="NZ_JBHUIT010000008.1"/>
</dbReference>
<feature type="region of interest" description="Disordered" evidence="1">
    <location>
        <begin position="139"/>
        <end position="171"/>
    </location>
</feature>